<feature type="signal peptide" evidence="8">
    <location>
        <begin position="1"/>
        <end position="22"/>
    </location>
</feature>
<dbReference type="InterPro" id="IPR008922">
    <property type="entry name" value="Di-copper_centre_dom_sf"/>
</dbReference>
<dbReference type="InterPro" id="IPR022739">
    <property type="entry name" value="Polyphenol_oxidase_cen"/>
</dbReference>
<keyword evidence="12" id="KW-1185">Reference proteome</keyword>
<evidence type="ECO:0000256" key="8">
    <source>
        <dbReference type="SAM" id="SignalP"/>
    </source>
</evidence>
<keyword evidence="6" id="KW-0186">Copper</keyword>
<protein>
    <submittedName>
        <fullName evidence="11">Catechol oxidase</fullName>
    </submittedName>
</protein>
<dbReference type="InterPro" id="IPR013788">
    <property type="entry name" value="Hemocyanin/hexamerin"/>
</dbReference>
<dbReference type="Gene3D" id="1.10.1280.10">
    <property type="entry name" value="Di-copper center containing domain from catechol oxidase"/>
    <property type="match status" value="1"/>
</dbReference>
<evidence type="ECO:0000313" key="12">
    <source>
        <dbReference type="Proteomes" id="UP000036987"/>
    </source>
</evidence>
<keyword evidence="5" id="KW-0560">Oxidoreductase</keyword>
<dbReference type="PANTHER" id="PTHR11474:SF76">
    <property type="entry name" value="SHKT DOMAIN-CONTAINING PROTEIN"/>
    <property type="match status" value="1"/>
</dbReference>
<dbReference type="STRING" id="29655.A0A0K9PZY4"/>
<dbReference type="Pfam" id="PF00264">
    <property type="entry name" value="Tyrosinase"/>
    <property type="match status" value="1"/>
</dbReference>
<feature type="domain" description="Tyrosinase copper-binding" evidence="10">
    <location>
        <begin position="297"/>
        <end position="308"/>
    </location>
</feature>
<evidence type="ECO:0000256" key="5">
    <source>
        <dbReference type="ARBA" id="ARBA00023002"/>
    </source>
</evidence>
<evidence type="ECO:0000256" key="1">
    <source>
        <dbReference type="ARBA" id="ARBA00001973"/>
    </source>
</evidence>
<dbReference type="GO" id="GO:0004097">
    <property type="term" value="F:catechol oxidase activity"/>
    <property type="evidence" value="ECO:0007669"/>
    <property type="project" value="InterPro"/>
</dbReference>
<keyword evidence="4" id="KW-0883">Thioether bond</keyword>
<dbReference type="EMBL" id="LFYR01000514">
    <property type="protein sequence ID" value="KMZ73807.1"/>
    <property type="molecule type" value="Genomic_DNA"/>
</dbReference>
<comment type="caution">
    <text evidence="11">The sequence shown here is derived from an EMBL/GenBank/DDBJ whole genome shotgun (WGS) entry which is preliminary data.</text>
</comment>
<accession>A0A0K9PZY4</accession>
<dbReference type="GO" id="GO:0046872">
    <property type="term" value="F:metal ion binding"/>
    <property type="evidence" value="ECO:0007669"/>
    <property type="project" value="UniProtKB-KW"/>
</dbReference>
<evidence type="ECO:0000259" key="9">
    <source>
        <dbReference type="PROSITE" id="PS00497"/>
    </source>
</evidence>
<dbReference type="OrthoDB" id="6132182at2759"/>
<evidence type="ECO:0000259" key="10">
    <source>
        <dbReference type="PROSITE" id="PS00498"/>
    </source>
</evidence>
<dbReference type="PANTHER" id="PTHR11474">
    <property type="entry name" value="TYROSINASE FAMILY MEMBER"/>
    <property type="match status" value="1"/>
</dbReference>
<sequence length="522" mass="60468">MISYKCFLVLSILINLFTVNQGHVNQDQNGGLKNMKKVSFPLNLKSTENIEINRRIKNVSKIVDFVFETSSRIRVRPAIQNITTQHIEKYKEAIRRMKALDSNDPRSFAQQALIHGAYCDKYSPADLPSMPLEIHNSWLFLPFHRWFLYFHEKILRSLIEDDDFVIPFWNYDDPASMTLPSMFDEPTSPLYDPLRNEELRGSTKLLDFRQNPNDPEHRLTDVETIQNNLQVMKLQMVTHSKTSRMFFGGKYNPDSLLKPDTPGSCERAPHNFIHNLVGSKLTPKGQDMGLLYTAARDPIFYTHHMNVDRLWTLWKDLSSENKDPHDSDFLETSFLFYDEKAQLTRVKIKDCLNPSALGYRYDNVPILWLNKTRTPQFETFIKRKASEVLRKVTFPLDLISTESITVNRRIKNRSKAEKESVEEVIVIEDIEFNNGDSMSFDVHINPSNTVIRTDISNLATSFVNVPHVGRCDVKRRLFVGLTDTLDEIEADNDDEIVITLVPREGNIKISGLSIDFFDKHDF</sequence>
<dbReference type="PROSITE" id="PS00498">
    <property type="entry name" value="TYROSINASE_2"/>
    <property type="match status" value="1"/>
</dbReference>
<keyword evidence="3" id="KW-0479">Metal-binding</keyword>
<dbReference type="Pfam" id="PF12142">
    <property type="entry name" value="PPO1_DWL"/>
    <property type="match status" value="1"/>
</dbReference>
<dbReference type="PROSITE" id="PS00210">
    <property type="entry name" value="HEMOCYANIN_2"/>
    <property type="match status" value="1"/>
</dbReference>
<keyword evidence="7" id="KW-1015">Disulfide bond</keyword>
<feature type="chain" id="PRO_5005528434" evidence="8">
    <location>
        <begin position="23"/>
        <end position="522"/>
    </location>
</feature>
<dbReference type="AlphaFoldDB" id="A0A0K9PZY4"/>
<dbReference type="OMA" id="TECGPAD"/>
<feature type="domain" description="Tyrosinase copper-binding" evidence="9">
    <location>
        <begin position="135"/>
        <end position="152"/>
    </location>
</feature>
<gene>
    <name evidence="11" type="ORF">ZOSMA_13G00080</name>
</gene>
<evidence type="ECO:0000256" key="2">
    <source>
        <dbReference type="ARBA" id="ARBA00009928"/>
    </source>
</evidence>
<evidence type="ECO:0000256" key="6">
    <source>
        <dbReference type="ARBA" id="ARBA00023008"/>
    </source>
</evidence>
<evidence type="ECO:0000256" key="4">
    <source>
        <dbReference type="ARBA" id="ARBA00022784"/>
    </source>
</evidence>
<dbReference type="PROSITE" id="PS00497">
    <property type="entry name" value="TYROSINASE_1"/>
    <property type="match status" value="1"/>
</dbReference>
<evidence type="ECO:0000256" key="3">
    <source>
        <dbReference type="ARBA" id="ARBA00022723"/>
    </source>
</evidence>
<dbReference type="PRINTS" id="PR00092">
    <property type="entry name" value="TYROSINASE"/>
</dbReference>
<dbReference type="SUPFAM" id="SSF48056">
    <property type="entry name" value="Di-copper centre-containing domain"/>
    <property type="match status" value="1"/>
</dbReference>
<proteinExistence type="inferred from homology"/>
<dbReference type="Proteomes" id="UP000036987">
    <property type="component" value="Unassembled WGS sequence"/>
</dbReference>
<dbReference type="InterPro" id="IPR050316">
    <property type="entry name" value="Tyrosinase/Hemocyanin"/>
</dbReference>
<comment type="similarity">
    <text evidence="2">Belongs to the tyrosinase family.</text>
</comment>
<dbReference type="InterPro" id="IPR022740">
    <property type="entry name" value="Polyphenol_oxidase_C"/>
</dbReference>
<evidence type="ECO:0000313" key="11">
    <source>
        <dbReference type="EMBL" id="KMZ73807.1"/>
    </source>
</evidence>
<keyword evidence="8" id="KW-0732">Signal</keyword>
<evidence type="ECO:0000256" key="7">
    <source>
        <dbReference type="ARBA" id="ARBA00023157"/>
    </source>
</evidence>
<reference evidence="12" key="1">
    <citation type="journal article" date="2016" name="Nature">
        <title>The genome of the seagrass Zostera marina reveals angiosperm adaptation to the sea.</title>
        <authorList>
            <person name="Olsen J.L."/>
            <person name="Rouze P."/>
            <person name="Verhelst B."/>
            <person name="Lin Y.-C."/>
            <person name="Bayer T."/>
            <person name="Collen J."/>
            <person name="Dattolo E."/>
            <person name="De Paoli E."/>
            <person name="Dittami S."/>
            <person name="Maumus F."/>
            <person name="Michel G."/>
            <person name="Kersting A."/>
            <person name="Lauritano C."/>
            <person name="Lohaus R."/>
            <person name="Toepel M."/>
            <person name="Tonon T."/>
            <person name="Vanneste K."/>
            <person name="Amirebrahimi M."/>
            <person name="Brakel J."/>
            <person name="Bostroem C."/>
            <person name="Chovatia M."/>
            <person name="Grimwood J."/>
            <person name="Jenkins J.W."/>
            <person name="Jueterbock A."/>
            <person name="Mraz A."/>
            <person name="Stam W.T."/>
            <person name="Tice H."/>
            <person name="Bornberg-Bauer E."/>
            <person name="Green P.J."/>
            <person name="Pearson G.A."/>
            <person name="Procaccini G."/>
            <person name="Duarte C.M."/>
            <person name="Schmutz J."/>
            <person name="Reusch T.B.H."/>
            <person name="Van de Peer Y."/>
        </authorList>
    </citation>
    <scope>NUCLEOTIDE SEQUENCE [LARGE SCALE GENOMIC DNA]</scope>
    <source>
        <strain evidence="12">cv. Finnish</strain>
    </source>
</reference>
<name>A0A0K9PZY4_ZOSMR</name>
<organism evidence="11 12">
    <name type="scientific">Zostera marina</name>
    <name type="common">Eelgrass</name>
    <dbReference type="NCBI Taxonomy" id="29655"/>
    <lineage>
        <taxon>Eukaryota</taxon>
        <taxon>Viridiplantae</taxon>
        <taxon>Streptophyta</taxon>
        <taxon>Embryophyta</taxon>
        <taxon>Tracheophyta</taxon>
        <taxon>Spermatophyta</taxon>
        <taxon>Magnoliopsida</taxon>
        <taxon>Liliopsida</taxon>
        <taxon>Zosteraceae</taxon>
        <taxon>Zostera</taxon>
    </lineage>
</organism>
<dbReference type="InterPro" id="IPR002227">
    <property type="entry name" value="Tyrosinase_Cu-bd"/>
</dbReference>
<dbReference type="Pfam" id="PF12143">
    <property type="entry name" value="PPO1_KFDV"/>
    <property type="match status" value="1"/>
</dbReference>
<comment type="cofactor">
    <cofactor evidence="1">
        <name>Cu(2+)</name>
        <dbReference type="ChEBI" id="CHEBI:29036"/>
    </cofactor>
</comment>